<dbReference type="PANTHER" id="PTHR42793:SF1">
    <property type="entry name" value="PEPTIDYL-LYSINE N-ACETYLTRANSFERASE PATZ"/>
    <property type="match status" value="1"/>
</dbReference>
<accession>A0A1M5YDY6</accession>
<name>A0A1M5YDY6_9BRAD</name>
<dbReference type="GO" id="GO:0016740">
    <property type="term" value="F:transferase activity"/>
    <property type="evidence" value="ECO:0007669"/>
    <property type="project" value="UniProtKB-KW"/>
</dbReference>
<dbReference type="PANTHER" id="PTHR42793">
    <property type="entry name" value="COA BINDING DOMAIN CONTAINING PROTEIN"/>
    <property type="match status" value="1"/>
</dbReference>
<dbReference type="InterPro" id="IPR013815">
    <property type="entry name" value="ATP_grasp_subdomain_1"/>
</dbReference>
<gene>
    <name evidence="5" type="ORF">SAMN05443248_8202</name>
</gene>
<dbReference type="GO" id="GO:0046872">
    <property type="term" value="F:metal ion binding"/>
    <property type="evidence" value="ECO:0007669"/>
    <property type="project" value="InterPro"/>
</dbReference>
<dbReference type="GO" id="GO:0043758">
    <property type="term" value="F:acetate-CoA ligase (ADP-forming) activity"/>
    <property type="evidence" value="ECO:0007669"/>
    <property type="project" value="InterPro"/>
</dbReference>
<dbReference type="InterPro" id="IPR036291">
    <property type="entry name" value="NAD(P)-bd_dom_sf"/>
</dbReference>
<dbReference type="FunFam" id="3.30.1490.20:FF:000020">
    <property type="entry name" value="Protein lysine acetyltransferase"/>
    <property type="match status" value="1"/>
</dbReference>
<dbReference type="InterPro" id="IPR016102">
    <property type="entry name" value="Succinyl-CoA_synth-like"/>
</dbReference>
<evidence type="ECO:0000256" key="2">
    <source>
        <dbReference type="ARBA" id="ARBA00060888"/>
    </source>
</evidence>
<dbReference type="SUPFAM" id="SSF51735">
    <property type="entry name" value="NAD(P)-binding Rossmann-fold domains"/>
    <property type="match status" value="1"/>
</dbReference>
<dbReference type="GO" id="GO:0005524">
    <property type="term" value="F:ATP binding"/>
    <property type="evidence" value="ECO:0007669"/>
    <property type="project" value="UniProtKB-UniRule"/>
</dbReference>
<evidence type="ECO:0000256" key="1">
    <source>
        <dbReference type="ARBA" id="ARBA00022532"/>
    </source>
</evidence>
<dbReference type="Pfam" id="PF19045">
    <property type="entry name" value="Ligase_CoA_2"/>
    <property type="match status" value="1"/>
</dbReference>
<evidence type="ECO:0000313" key="6">
    <source>
        <dbReference type="Proteomes" id="UP000189796"/>
    </source>
</evidence>
<dbReference type="InterPro" id="IPR043938">
    <property type="entry name" value="Ligase_CoA_dom"/>
</dbReference>
<dbReference type="Pfam" id="PF13380">
    <property type="entry name" value="CoA_binding_2"/>
    <property type="match status" value="1"/>
</dbReference>
<dbReference type="SUPFAM" id="SSF56059">
    <property type="entry name" value="Glutathione synthetase ATP-binding domain-like"/>
    <property type="match status" value="1"/>
</dbReference>
<dbReference type="GO" id="GO:0006099">
    <property type="term" value="P:tricarboxylic acid cycle"/>
    <property type="evidence" value="ECO:0007669"/>
    <property type="project" value="UniProtKB-KW"/>
</dbReference>
<reference evidence="5 6" key="1">
    <citation type="submission" date="2016-11" db="EMBL/GenBank/DDBJ databases">
        <authorList>
            <person name="Jaros S."/>
            <person name="Januszkiewicz K."/>
            <person name="Wedrychowicz H."/>
        </authorList>
    </citation>
    <scope>NUCLEOTIDE SEQUENCE [LARGE SCALE GENOMIC DNA]</scope>
    <source>
        <strain evidence="5 6">GAS138</strain>
    </source>
</reference>
<feature type="domain" description="ATP-grasp" evidence="4">
    <location>
        <begin position="494"/>
        <end position="530"/>
    </location>
</feature>
<dbReference type="Proteomes" id="UP000189796">
    <property type="component" value="Chromosome I"/>
</dbReference>
<dbReference type="Gene3D" id="3.40.50.261">
    <property type="entry name" value="Succinyl-CoA synthetase domains"/>
    <property type="match status" value="2"/>
</dbReference>
<protein>
    <submittedName>
        <fullName evidence="5">Acetyltransferase</fullName>
    </submittedName>
</protein>
<comment type="similarity">
    <text evidence="2">In the N-terminal section; belongs to the acetate CoA ligase alpha subunit family.</text>
</comment>
<dbReference type="SMART" id="SM00881">
    <property type="entry name" value="CoA_binding"/>
    <property type="match status" value="1"/>
</dbReference>
<dbReference type="Pfam" id="PF13607">
    <property type="entry name" value="Succ_CoA_lig"/>
    <property type="match status" value="1"/>
</dbReference>
<sequence length="704" mass="73989">MPHPLDSFFAPDSIALIGASRDLEKIPGRLLSMLRKNGFPGKLYPINPNYGDIDGLKCFPSIADVGQKIDLAIVIIPARAVLGALEQCAAAGVRNAVIISSGFAEEGGDSAAMQDAIADLAKRTGMRISGPNAEGFYSEAQHVAATFSPTVDVKPNEPRLLATARRIGIVAQSGGIGFAIYHRAKALGIALSYVISAGNESDLGAGEFLDYMVQDSSTDVILLFIEGIRDVDQFLAAARRAAETGKPVIVTKVGRSGAGERAAASHTASMAGWSTAYDAVFAKYGFIVSNDLDEAVTIAAVLTTNPLPKGDRVAVLTVSGGAGIWGADTVSMQGLQVPELSAPIQAEIMKLLPSYGAARNPIDVTAQGVHSGGLQKSIDLLDVSNEVDAMLVVLSLSSDTRMPFKQAELKPVISAQNKPIVFYSYTLPSHFARNELAASGVIVLSGLTHAGVALRRMVDYSKFKLAPPVDVAALPRRDLSTHLKSAVLSESDSKSLLREAGIALPDEVLVTERSALDSAIARVGFPLVMKIQSPDIPHKSEVGGVRVNITTKGEAFIAYQALQDDAHRHRPKAAIQGVLVGPMAKKGVEIIIGTLLDKTFGPMIMVGLGGITTELFRDVIYRPAPVGAIEAAAMLAELKASPLLNGFRGAAKADIPALAELISQVSLLAAAYRGQVSEIEINPVLVHPQGQGVTIVDALVVGKK</sequence>
<dbReference type="InterPro" id="IPR032875">
    <property type="entry name" value="Succ_CoA_lig_flav_dom"/>
</dbReference>
<proteinExistence type="inferred from homology"/>
<dbReference type="Gene3D" id="3.40.50.720">
    <property type="entry name" value="NAD(P)-binding Rossmann-like Domain"/>
    <property type="match status" value="1"/>
</dbReference>
<dbReference type="Gene3D" id="3.30.470.20">
    <property type="entry name" value="ATP-grasp fold, B domain"/>
    <property type="match status" value="1"/>
</dbReference>
<dbReference type="InterPro" id="IPR003781">
    <property type="entry name" value="CoA-bd"/>
</dbReference>
<evidence type="ECO:0000313" key="5">
    <source>
        <dbReference type="EMBL" id="SHI10196.1"/>
    </source>
</evidence>
<keyword evidence="5" id="KW-0808">Transferase</keyword>
<dbReference type="PROSITE" id="PS50975">
    <property type="entry name" value="ATP_GRASP"/>
    <property type="match status" value="1"/>
</dbReference>
<evidence type="ECO:0000256" key="3">
    <source>
        <dbReference type="PROSITE-ProRule" id="PRU00409"/>
    </source>
</evidence>
<dbReference type="RefSeq" id="WP_079607841.1">
    <property type="nucleotide sequence ID" value="NZ_LT670817.1"/>
</dbReference>
<keyword evidence="3" id="KW-0547">Nucleotide-binding</keyword>
<dbReference type="InterPro" id="IPR011761">
    <property type="entry name" value="ATP-grasp"/>
</dbReference>
<dbReference type="SUPFAM" id="SSF52210">
    <property type="entry name" value="Succinyl-CoA synthetase domains"/>
    <property type="match status" value="2"/>
</dbReference>
<dbReference type="EMBL" id="LT670817">
    <property type="protein sequence ID" value="SHI10196.1"/>
    <property type="molecule type" value="Genomic_DNA"/>
</dbReference>
<dbReference type="Pfam" id="PF13549">
    <property type="entry name" value="ATP-grasp_5"/>
    <property type="match status" value="1"/>
</dbReference>
<keyword evidence="3" id="KW-0067">ATP-binding</keyword>
<dbReference type="Gene3D" id="3.30.1490.20">
    <property type="entry name" value="ATP-grasp fold, A domain"/>
    <property type="match status" value="1"/>
</dbReference>
<evidence type="ECO:0000259" key="4">
    <source>
        <dbReference type="PROSITE" id="PS50975"/>
    </source>
</evidence>
<keyword evidence="1" id="KW-0816">Tricarboxylic acid cycle</keyword>
<dbReference type="AlphaFoldDB" id="A0A1M5YDY6"/>
<dbReference type="OrthoDB" id="9807426at2"/>
<organism evidence="5 6">
    <name type="scientific">Bradyrhizobium erythrophlei</name>
    <dbReference type="NCBI Taxonomy" id="1437360"/>
    <lineage>
        <taxon>Bacteria</taxon>
        <taxon>Pseudomonadati</taxon>
        <taxon>Pseudomonadota</taxon>
        <taxon>Alphaproteobacteria</taxon>
        <taxon>Hyphomicrobiales</taxon>
        <taxon>Nitrobacteraceae</taxon>
        <taxon>Bradyrhizobium</taxon>
    </lineage>
</organism>